<dbReference type="InterPro" id="IPR038704">
    <property type="entry name" value="YEAST_sf"/>
</dbReference>
<dbReference type="PANTHER" id="PTHR47827:SF3">
    <property type="entry name" value="AF-9 ANC1 HOMOLOGY DOMAIN-CONTAINING PROTEIN"/>
    <property type="match status" value="1"/>
</dbReference>
<dbReference type="Proteomes" id="UP000677228">
    <property type="component" value="Unassembled WGS sequence"/>
</dbReference>
<evidence type="ECO:0000313" key="4">
    <source>
        <dbReference type="EMBL" id="CAF1068431.1"/>
    </source>
</evidence>
<keyword evidence="1 2" id="KW-0539">Nucleus</keyword>
<dbReference type="GO" id="GO:0045893">
    <property type="term" value="P:positive regulation of DNA-templated transcription"/>
    <property type="evidence" value="ECO:0007669"/>
    <property type="project" value="TreeGrafter"/>
</dbReference>
<dbReference type="EMBL" id="CAJOBA010008637">
    <property type="protein sequence ID" value="CAF3833103.1"/>
    <property type="molecule type" value="Genomic_DNA"/>
</dbReference>
<dbReference type="OrthoDB" id="10053467at2759"/>
<dbReference type="Pfam" id="PF03366">
    <property type="entry name" value="YEATS"/>
    <property type="match status" value="1"/>
</dbReference>
<dbReference type="EMBL" id="CAJNOQ010009628">
    <property type="protein sequence ID" value="CAF1229998.1"/>
    <property type="molecule type" value="Genomic_DNA"/>
</dbReference>
<dbReference type="Proteomes" id="UP000663829">
    <property type="component" value="Unassembled WGS sequence"/>
</dbReference>
<sequence>MRRSEEGDQPEIVEIDFTVGHRSIGRDVVTSQGYTHDWVCYLKSTDVHGDLNALIQRCIFHLHPEFQNNKREIRTSPFAIQETGYGGFSMPIDIYFKTKKDPKKFRIEYDLDLHDLTNGGLKKRSYLRTYRCTFTNPDPDFKQKILAAGG</sequence>
<dbReference type="AlphaFoldDB" id="A0A814YKS9"/>
<keyword evidence="8" id="KW-1185">Reference proteome</keyword>
<organism evidence="5 8">
    <name type="scientific">Didymodactylos carnosus</name>
    <dbReference type="NCBI Taxonomy" id="1234261"/>
    <lineage>
        <taxon>Eukaryota</taxon>
        <taxon>Metazoa</taxon>
        <taxon>Spiralia</taxon>
        <taxon>Gnathifera</taxon>
        <taxon>Rotifera</taxon>
        <taxon>Eurotatoria</taxon>
        <taxon>Bdelloidea</taxon>
        <taxon>Philodinida</taxon>
        <taxon>Philodinidae</taxon>
        <taxon>Didymodactylos</taxon>
    </lineage>
</organism>
<dbReference type="InterPro" id="IPR055129">
    <property type="entry name" value="YEATS_dom"/>
</dbReference>
<dbReference type="GO" id="GO:0003682">
    <property type="term" value="F:chromatin binding"/>
    <property type="evidence" value="ECO:0007669"/>
    <property type="project" value="TreeGrafter"/>
</dbReference>
<dbReference type="EMBL" id="CAJNOK010008623">
    <property type="protein sequence ID" value="CAF1068431.1"/>
    <property type="molecule type" value="Genomic_DNA"/>
</dbReference>
<dbReference type="EMBL" id="CAJOBC010009632">
    <property type="protein sequence ID" value="CAF3992690.1"/>
    <property type="molecule type" value="Genomic_DNA"/>
</dbReference>
<evidence type="ECO:0000313" key="7">
    <source>
        <dbReference type="EMBL" id="CAF3992690.1"/>
    </source>
</evidence>
<evidence type="ECO:0000259" key="3">
    <source>
        <dbReference type="PROSITE" id="PS51037"/>
    </source>
</evidence>
<dbReference type="GO" id="GO:0008023">
    <property type="term" value="C:transcription elongation factor complex"/>
    <property type="evidence" value="ECO:0007669"/>
    <property type="project" value="TreeGrafter"/>
</dbReference>
<gene>
    <name evidence="5" type="ORF">GPM918_LOCUS25122</name>
    <name evidence="4" type="ORF">OVA965_LOCUS17773</name>
    <name evidence="7" type="ORF">SRO942_LOCUS25127</name>
    <name evidence="6" type="ORF">TMI583_LOCUS17783</name>
</gene>
<evidence type="ECO:0000256" key="2">
    <source>
        <dbReference type="PROSITE-ProRule" id="PRU00376"/>
    </source>
</evidence>
<comment type="caution">
    <text evidence="5">The sequence shown here is derived from an EMBL/GenBank/DDBJ whole genome shotgun (WGS) entry which is preliminary data.</text>
</comment>
<name>A0A814YKS9_9BILA</name>
<dbReference type="Proteomes" id="UP000682733">
    <property type="component" value="Unassembled WGS sequence"/>
</dbReference>
<evidence type="ECO:0000313" key="5">
    <source>
        <dbReference type="EMBL" id="CAF1229998.1"/>
    </source>
</evidence>
<dbReference type="Proteomes" id="UP000681722">
    <property type="component" value="Unassembled WGS sequence"/>
</dbReference>
<evidence type="ECO:0000256" key="1">
    <source>
        <dbReference type="ARBA" id="ARBA00023242"/>
    </source>
</evidence>
<dbReference type="PANTHER" id="PTHR47827">
    <property type="entry name" value="AHD DOMAIN-CONTAINING PROTEIN"/>
    <property type="match status" value="1"/>
</dbReference>
<dbReference type="PROSITE" id="PS51037">
    <property type="entry name" value="YEATS"/>
    <property type="match status" value="1"/>
</dbReference>
<accession>A0A814YKS9</accession>
<comment type="subcellular location">
    <subcellularLocation>
        <location evidence="2">Nucleus</location>
    </subcellularLocation>
</comment>
<evidence type="ECO:0000313" key="6">
    <source>
        <dbReference type="EMBL" id="CAF3833103.1"/>
    </source>
</evidence>
<protein>
    <recommendedName>
        <fullName evidence="3">YEATS domain-containing protein</fullName>
    </recommendedName>
</protein>
<feature type="domain" description="YEATS" evidence="3">
    <location>
        <begin position="7"/>
        <end position="148"/>
    </location>
</feature>
<feature type="non-terminal residue" evidence="5">
    <location>
        <position position="1"/>
    </location>
</feature>
<reference evidence="5" key="1">
    <citation type="submission" date="2021-02" db="EMBL/GenBank/DDBJ databases">
        <authorList>
            <person name="Nowell W R."/>
        </authorList>
    </citation>
    <scope>NUCLEOTIDE SEQUENCE</scope>
</reference>
<proteinExistence type="predicted"/>
<evidence type="ECO:0000313" key="8">
    <source>
        <dbReference type="Proteomes" id="UP000663829"/>
    </source>
</evidence>
<dbReference type="Gene3D" id="2.60.40.1970">
    <property type="entry name" value="YEATS domain"/>
    <property type="match status" value="1"/>
</dbReference>
<dbReference type="InterPro" id="IPR052790">
    <property type="entry name" value="YEATS_domain"/>
</dbReference>
<dbReference type="CDD" id="cd16906">
    <property type="entry name" value="YEATS_AF-9_like"/>
    <property type="match status" value="1"/>
</dbReference>